<dbReference type="GO" id="GO:0003700">
    <property type="term" value="F:DNA-binding transcription factor activity"/>
    <property type="evidence" value="ECO:0007669"/>
    <property type="project" value="InterPro"/>
</dbReference>
<dbReference type="Pfam" id="PF00126">
    <property type="entry name" value="HTH_1"/>
    <property type="match status" value="1"/>
</dbReference>
<name>A0A6P2NPB6_BURL3</name>
<dbReference type="InterPro" id="IPR058163">
    <property type="entry name" value="LysR-type_TF_proteobact-type"/>
</dbReference>
<dbReference type="CDD" id="cd08422">
    <property type="entry name" value="PBP2_CrgA_like"/>
    <property type="match status" value="1"/>
</dbReference>
<dbReference type="InterPro" id="IPR036390">
    <property type="entry name" value="WH_DNA-bd_sf"/>
</dbReference>
<dbReference type="SUPFAM" id="SSF46785">
    <property type="entry name" value="Winged helix' DNA-binding domain"/>
    <property type="match status" value="1"/>
</dbReference>
<evidence type="ECO:0000256" key="4">
    <source>
        <dbReference type="ARBA" id="ARBA00023163"/>
    </source>
</evidence>
<dbReference type="Gene3D" id="1.10.10.10">
    <property type="entry name" value="Winged helix-like DNA-binding domain superfamily/Winged helix DNA-binding domain"/>
    <property type="match status" value="1"/>
</dbReference>
<dbReference type="RefSeq" id="WP_174939610.1">
    <property type="nucleotide sequence ID" value="NZ_CABVPY010000032.1"/>
</dbReference>
<feature type="domain" description="HTH lysR-type" evidence="5">
    <location>
        <begin position="1"/>
        <end position="59"/>
    </location>
</feature>
<dbReference type="Pfam" id="PF03466">
    <property type="entry name" value="LysR_substrate"/>
    <property type="match status" value="1"/>
</dbReference>
<evidence type="ECO:0000256" key="1">
    <source>
        <dbReference type="ARBA" id="ARBA00009437"/>
    </source>
</evidence>
<dbReference type="PROSITE" id="PS50931">
    <property type="entry name" value="HTH_LYSR"/>
    <property type="match status" value="1"/>
</dbReference>
<dbReference type="Proteomes" id="UP000494170">
    <property type="component" value="Unassembled WGS sequence"/>
</dbReference>
<dbReference type="InterPro" id="IPR036388">
    <property type="entry name" value="WH-like_DNA-bd_sf"/>
</dbReference>
<comment type="similarity">
    <text evidence="1">Belongs to the LysR transcriptional regulatory family.</text>
</comment>
<dbReference type="InterPro" id="IPR000847">
    <property type="entry name" value="LysR_HTH_N"/>
</dbReference>
<keyword evidence="4" id="KW-0804">Transcription</keyword>
<dbReference type="Gene3D" id="3.40.190.290">
    <property type="match status" value="1"/>
</dbReference>
<dbReference type="SUPFAM" id="SSF53850">
    <property type="entry name" value="Periplasmic binding protein-like II"/>
    <property type="match status" value="1"/>
</dbReference>
<dbReference type="EMBL" id="CABVPY010000032">
    <property type="protein sequence ID" value="VWB96484.1"/>
    <property type="molecule type" value="Genomic_DNA"/>
</dbReference>
<dbReference type="InterPro" id="IPR005119">
    <property type="entry name" value="LysR_subst-bd"/>
</dbReference>
<evidence type="ECO:0000259" key="5">
    <source>
        <dbReference type="PROSITE" id="PS50931"/>
    </source>
</evidence>
<organism evidence="6 7">
    <name type="scientific">Burkholderia lata (strain ATCC 17760 / DSM 23089 / LMG 22485 / NCIMB 9086 / R18194 / 383)</name>
    <dbReference type="NCBI Taxonomy" id="482957"/>
    <lineage>
        <taxon>Bacteria</taxon>
        <taxon>Pseudomonadati</taxon>
        <taxon>Pseudomonadota</taxon>
        <taxon>Betaproteobacteria</taxon>
        <taxon>Burkholderiales</taxon>
        <taxon>Burkholderiaceae</taxon>
        <taxon>Burkholderia</taxon>
        <taxon>Burkholderia cepacia complex</taxon>
    </lineage>
</organism>
<proteinExistence type="inferred from homology"/>
<evidence type="ECO:0000256" key="3">
    <source>
        <dbReference type="ARBA" id="ARBA00023125"/>
    </source>
</evidence>
<dbReference type="PANTHER" id="PTHR30537:SF5">
    <property type="entry name" value="HTH-TYPE TRANSCRIPTIONAL ACTIVATOR TTDR-RELATED"/>
    <property type="match status" value="1"/>
</dbReference>
<dbReference type="AlphaFoldDB" id="A0A6P2NPB6"/>
<protein>
    <submittedName>
        <fullName evidence="6">LysR family transcriptional regulator</fullName>
    </submittedName>
</protein>
<keyword evidence="2" id="KW-0805">Transcription regulation</keyword>
<gene>
    <name evidence="6" type="ORF">BLA6863_04629</name>
</gene>
<accession>A0A6P2NPB6</accession>
<dbReference type="FunFam" id="1.10.10.10:FF:000001">
    <property type="entry name" value="LysR family transcriptional regulator"/>
    <property type="match status" value="1"/>
</dbReference>
<evidence type="ECO:0000256" key="2">
    <source>
        <dbReference type="ARBA" id="ARBA00023015"/>
    </source>
</evidence>
<dbReference type="GO" id="GO:0043565">
    <property type="term" value="F:sequence-specific DNA binding"/>
    <property type="evidence" value="ECO:0007669"/>
    <property type="project" value="TreeGrafter"/>
</dbReference>
<evidence type="ECO:0000313" key="7">
    <source>
        <dbReference type="Proteomes" id="UP000494170"/>
    </source>
</evidence>
<keyword evidence="3" id="KW-0238">DNA-binding</keyword>
<sequence length="331" mass="35614">MDMLENMRTFVRVVQAGSFTAVARQGDIATAQVSRAVASLEDYAQIRLLNRTTRKIALTDSGRRYFERLLAILGDVDQANAEARNALVRPYGRLRVHTMPGLGQSHVTASAVAYQAIYPEVSVEMTYSQRLPNLVEEGYDVSVVTASSLPDSGYIAHSCGRSYSVLVASPAYLARHGTPRNPAELAGHTCLCLDTPADANGEWRLHGAGGDGDGEVVTHTVLAAPFHANAPEALSIALRAGLGIGSLAIYSVIDDLRSGRLVRVLPDYRLTMLDVYAMFASRRFVDAKIRTFLDHLRATLSPALAADEHALESIAAPRGRARTRAISGAAA</sequence>
<dbReference type="PANTHER" id="PTHR30537">
    <property type="entry name" value="HTH-TYPE TRANSCRIPTIONAL REGULATOR"/>
    <property type="match status" value="1"/>
</dbReference>
<reference evidence="6 7" key="1">
    <citation type="submission" date="2019-09" db="EMBL/GenBank/DDBJ databases">
        <authorList>
            <person name="Depoorter E."/>
        </authorList>
    </citation>
    <scope>NUCLEOTIDE SEQUENCE [LARGE SCALE GENOMIC DNA]</scope>
    <source>
        <strain evidence="6">LMG 6863</strain>
    </source>
</reference>
<dbReference type="GO" id="GO:0006351">
    <property type="term" value="P:DNA-templated transcription"/>
    <property type="evidence" value="ECO:0007669"/>
    <property type="project" value="TreeGrafter"/>
</dbReference>
<evidence type="ECO:0000313" key="6">
    <source>
        <dbReference type="EMBL" id="VWB96484.1"/>
    </source>
</evidence>